<evidence type="ECO:0000313" key="1">
    <source>
        <dbReference type="EMBL" id="QSF43287.1"/>
    </source>
</evidence>
<proteinExistence type="predicted"/>
<protein>
    <recommendedName>
        <fullName evidence="3">DNA-sulfur modification-associated</fullName>
    </recommendedName>
</protein>
<organism evidence="1 2">
    <name type="scientific">Paenibacillus tianjinensis</name>
    <dbReference type="NCBI Taxonomy" id="2810347"/>
    <lineage>
        <taxon>Bacteria</taxon>
        <taxon>Bacillati</taxon>
        <taxon>Bacillota</taxon>
        <taxon>Bacilli</taxon>
        <taxon>Bacillales</taxon>
        <taxon>Paenibacillaceae</taxon>
        <taxon>Paenibacillus</taxon>
    </lineage>
</organism>
<gene>
    <name evidence="1" type="ORF">JRJ22_18645</name>
</gene>
<evidence type="ECO:0000313" key="2">
    <source>
        <dbReference type="Proteomes" id="UP000663452"/>
    </source>
</evidence>
<sequence>MKKDRTELEPLLIEIIDEIKHIPNIVKQINDVFGEFGLPVGTFQAIVRSKNEIYMLDVARLYVLTYALYSETHNNNISPLEYFTKKEMDKAKEHIENTKFNDAIELPMEFENVVMLSDEEYVTKIDAKTLVQMYLSQLIFYDFETQRSPKYIKHGSDSFIEVPEINKKSVDDIAQHMLNETYLPDTITLNIYSEQSEAISYNDKTKSLTINKDALISVLDGFHRLQGAIKATSINPSLPQKLFLSIRSYDKDIAKKFFGQINTVNIVKPERLKELKSEKSSDKIVRDLQRKSELTGRIASSSRISEVAGHLTTFDTLSYTIDKVFNPRNFIEEKEISQYLIEFFGYLISYYVDEFKMNPKLCKQIYINHPQMFAGYIQIAKIFKDEDMSLKKIKQYIDGIDFNDPELVQAIEERSIVKSRDKIIRYFANRGVVNV</sequence>
<evidence type="ECO:0008006" key="3">
    <source>
        <dbReference type="Google" id="ProtNLM"/>
    </source>
</evidence>
<dbReference type="RefSeq" id="WP_206100925.1">
    <property type="nucleotide sequence ID" value="NZ_CP070969.1"/>
</dbReference>
<reference evidence="1 2" key="1">
    <citation type="submission" date="2021-02" db="EMBL/GenBank/DDBJ databases">
        <title>Paenibacillus tianjinensis sp. nov.</title>
        <authorList>
            <person name="Liu H."/>
        </authorList>
    </citation>
    <scope>NUCLEOTIDE SEQUENCE [LARGE SCALE GENOMIC DNA]</scope>
    <source>
        <strain evidence="1 2">TB2019</strain>
    </source>
</reference>
<name>A0ABX7L5E5_9BACL</name>
<accession>A0ABX7L5E5</accession>
<keyword evidence="2" id="KW-1185">Reference proteome</keyword>
<dbReference type="EMBL" id="CP070969">
    <property type="protein sequence ID" value="QSF43287.1"/>
    <property type="molecule type" value="Genomic_DNA"/>
</dbReference>
<dbReference type="Proteomes" id="UP000663452">
    <property type="component" value="Chromosome"/>
</dbReference>